<protein>
    <submittedName>
        <fullName evidence="1">Uncharacterized protein</fullName>
    </submittedName>
</protein>
<keyword evidence="2" id="KW-1185">Reference proteome</keyword>
<proteinExistence type="predicted"/>
<dbReference type="Proteomes" id="UP001433508">
    <property type="component" value="Unassembled WGS sequence"/>
</dbReference>
<comment type="caution">
    <text evidence="1">The sequence shown here is derived from an EMBL/GenBank/DDBJ whole genome shotgun (WGS) entry which is preliminary data.</text>
</comment>
<evidence type="ECO:0000313" key="2">
    <source>
        <dbReference type="Proteomes" id="UP001433508"/>
    </source>
</evidence>
<name>A0ACC3T3X2_LIPKO</name>
<evidence type="ECO:0000313" key="1">
    <source>
        <dbReference type="EMBL" id="KAK9238449.1"/>
    </source>
</evidence>
<dbReference type="EMBL" id="MU971356">
    <property type="protein sequence ID" value="KAK9238449.1"/>
    <property type="molecule type" value="Genomic_DNA"/>
</dbReference>
<reference evidence="2" key="1">
    <citation type="journal article" date="2024" name="Front. Bioeng. Biotechnol.">
        <title>Genome-scale model development and genomic sequencing of the oleaginous clade Lipomyces.</title>
        <authorList>
            <person name="Czajka J.J."/>
            <person name="Han Y."/>
            <person name="Kim J."/>
            <person name="Mondo S.J."/>
            <person name="Hofstad B.A."/>
            <person name="Robles A."/>
            <person name="Haridas S."/>
            <person name="Riley R."/>
            <person name="LaButti K."/>
            <person name="Pangilinan J."/>
            <person name="Andreopoulos W."/>
            <person name="Lipzen A."/>
            <person name="Yan J."/>
            <person name="Wang M."/>
            <person name="Ng V."/>
            <person name="Grigoriev I.V."/>
            <person name="Spatafora J.W."/>
            <person name="Magnuson J.K."/>
            <person name="Baker S.E."/>
            <person name="Pomraning K.R."/>
        </authorList>
    </citation>
    <scope>NUCLEOTIDE SEQUENCE [LARGE SCALE GENOMIC DNA]</scope>
    <source>
        <strain evidence="2">CBS 7786</strain>
    </source>
</reference>
<organism evidence="1 2">
    <name type="scientific">Lipomyces kononenkoae</name>
    <name type="common">Yeast</name>
    <dbReference type="NCBI Taxonomy" id="34357"/>
    <lineage>
        <taxon>Eukaryota</taxon>
        <taxon>Fungi</taxon>
        <taxon>Dikarya</taxon>
        <taxon>Ascomycota</taxon>
        <taxon>Saccharomycotina</taxon>
        <taxon>Lipomycetes</taxon>
        <taxon>Lipomycetales</taxon>
        <taxon>Lipomycetaceae</taxon>
        <taxon>Lipomyces</taxon>
    </lineage>
</organism>
<sequence>MIEIEQTGNHNLQQTGNHNLHEIPKTMRAWVHTRAGPARSVLQLRDEIPMPELPSQTSVLVRISHAALHPGESVMMNFIPFLFRKSPAVAETDFSGVIVNVGKDVPQTASTNLGSSRYFPPGTPVFGSIPVREHLKAGSGALAEYVAVEMNCIARKPDEVSFEEAAGLAVSGSTALTLIDEARLSQGQKVLVIGPCGGVGHFACQLARQAVMSDGLVLGICSSSKMNLAKRLGCDETLDYQSSPEQGGNSLVSSLVSRFGGDAEDNKFDVVIDSHGSQNLWHACPSFLKAGSDHPYVTVGPALQSYSVGGMLAVISRMLSNSSTPTWAGGVNREYNQITSFVTVDKLERLRKLAEEKKLRTHVGGVWEMEDALEVSQYVSSRFPSCYHVNALLT</sequence>
<gene>
    <name evidence="1" type="ORF">V1525DRAFT_401087</name>
</gene>
<accession>A0ACC3T3X2</accession>